<evidence type="ECO:0000313" key="2">
    <source>
        <dbReference type="EMBL" id="QKE60818.1"/>
    </source>
</evidence>
<organism evidence="2 3">
    <name type="scientific">Arthronema virus TR020</name>
    <dbReference type="NCBI Taxonomy" id="2736280"/>
    <lineage>
        <taxon>Viruses</taxon>
        <taxon>Duplodnaviria</taxon>
        <taxon>Heunggongvirae</taxon>
        <taxon>Uroviricota</taxon>
        <taxon>Caudoviricetes</taxon>
        <taxon>Saffermanviridae</taxon>
        <taxon>Arthrovirus</taxon>
        <taxon>Arthrovirus TR020</taxon>
    </lineage>
</organism>
<feature type="transmembrane region" description="Helical" evidence="1">
    <location>
        <begin position="12"/>
        <end position="36"/>
    </location>
</feature>
<accession>A0A7G3WH20</accession>
<protein>
    <submittedName>
        <fullName evidence="2">Uncharacterized protein</fullName>
    </submittedName>
</protein>
<keyword evidence="3" id="KW-1185">Reference proteome</keyword>
<evidence type="ECO:0000313" key="3">
    <source>
        <dbReference type="Proteomes" id="UP000516780"/>
    </source>
</evidence>
<dbReference type="Proteomes" id="UP000516780">
    <property type="component" value="Segment"/>
</dbReference>
<keyword evidence="1" id="KW-0472">Membrane</keyword>
<name>A0A7G3WH20_9CAUD</name>
<keyword evidence="1" id="KW-1133">Transmembrane helix</keyword>
<proteinExistence type="predicted"/>
<sequence>MTIKVSFLFEMALLTGFILAFGFLNGSLFFLLANFIGQRITETFY</sequence>
<reference evidence="2 3" key="1">
    <citation type="journal article" date="2020" name="Microb. Ecol.">
        <title>Novel Virus on Filamentous Arthronema africanum Cyanobacterium.</title>
        <authorList>
            <person name="Petrzik K."/>
            <person name="Lukavsky J."/>
            <person name="Koloniuk I."/>
        </authorList>
    </citation>
    <scope>NUCLEOTIDE SEQUENCE [LARGE SCALE GENOMIC DNA]</scope>
</reference>
<keyword evidence="1" id="KW-0812">Transmembrane</keyword>
<dbReference type="EMBL" id="MT457475">
    <property type="protein sequence ID" value="QKE60818.1"/>
    <property type="molecule type" value="Genomic_DNA"/>
</dbReference>
<evidence type="ECO:0000256" key="1">
    <source>
        <dbReference type="SAM" id="Phobius"/>
    </source>
</evidence>